<evidence type="ECO:0000313" key="1">
    <source>
        <dbReference type="EMBL" id="KUM65885.1"/>
    </source>
</evidence>
<accession>A0A117NRS1</accession>
<reference evidence="1 2" key="1">
    <citation type="submission" date="2015-10" db="EMBL/GenBank/DDBJ databases">
        <title>Genome sequencing of Penicillium freii.</title>
        <authorList>
            <person name="Nguyen H.D."/>
            <person name="Visagie C.M."/>
            <person name="Seifert K.A."/>
        </authorList>
    </citation>
    <scope>NUCLEOTIDE SEQUENCE [LARGE SCALE GENOMIC DNA]</scope>
    <source>
        <strain evidence="1 2">DAOM 242723</strain>
    </source>
</reference>
<protein>
    <submittedName>
        <fullName evidence="1">Uncharacterized protein</fullName>
    </submittedName>
</protein>
<comment type="caution">
    <text evidence="1">The sequence shown here is derived from an EMBL/GenBank/DDBJ whole genome shotgun (WGS) entry which is preliminary data.</text>
</comment>
<organism evidence="1 2">
    <name type="scientific">Penicillium freii</name>
    <dbReference type="NCBI Taxonomy" id="48697"/>
    <lineage>
        <taxon>Eukaryota</taxon>
        <taxon>Fungi</taxon>
        <taxon>Dikarya</taxon>
        <taxon>Ascomycota</taxon>
        <taxon>Pezizomycotina</taxon>
        <taxon>Eurotiomycetes</taxon>
        <taxon>Eurotiomycetidae</taxon>
        <taxon>Eurotiales</taxon>
        <taxon>Aspergillaceae</taxon>
        <taxon>Penicillium</taxon>
    </lineage>
</organism>
<gene>
    <name evidence="1" type="ORF">ACN42_g1193</name>
</gene>
<dbReference type="AlphaFoldDB" id="A0A117NRS1"/>
<dbReference type="Proteomes" id="UP000055045">
    <property type="component" value="Unassembled WGS sequence"/>
</dbReference>
<name>A0A117NRS1_PENFR</name>
<sequence>MAAEQRKLLEQLMGVSSVELAHRVAIPSSQLQTPKFAVPTLLALARTTCSPTPSKTSDLAPRFTAKA</sequence>
<evidence type="ECO:0000313" key="2">
    <source>
        <dbReference type="Proteomes" id="UP000055045"/>
    </source>
</evidence>
<proteinExistence type="predicted"/>
<dbReference type="EMBL" id="LLXE01000018">
    <property type="protein sequence ID" value="KUM65885.1"/>
    <property type="molecule type" value="Genomic_DNA"/>
</dbReference>
<keyword evidence="2" id="KW-1185">Reference proteome</keyword>